<dbReference type="AlphaFoldDB" id="A0A2U1J1D4"/>
<dbReference type="EMBL" id="MBFU01000505">
    <property type="protein sequence ID" value="PVZ98837.1"/>
    <property type="molecule type" value="Genomic_DNA"/>
</dbReference>
<sequence length="58" mass="6544">MNILIYSQNLLILGHSTKRCVRSSRSHLQNGQPAISESMNAIIEAGVFTAPFKYNHRE</sequence>
<accession>A0A2U1J1D4</accession>
<protein>
    <submittedName>
        <fullName evidence="1">Uncharacterized protein</fullName>
    </submittedName>
</protein>
<name>A0A2U1J1D4_SMIAN</name>
<gene>
    <name evidence="1" type="ORF">BB558_005157</name>
</gene>
<organism evidence="1 2">
    <name type="scientific">Smittium angustum</name>
    <dbReference type="NCBI Taxonomy" id="133377"/>
    <lineage>
        <taxon>Eukaryota</taxon>
        <taxon>Fungi</taxon>
        <taxon>Fungi incertae sedis</taxon>
        <taxon>Zoopagomycota</taxon>
        <taxon>Kickxellomycotina</taxon>
        <taxon>Harpellomycetes</taxon>
        <taxon>Harpellales</taxon>
        <taxon>Legeriomycetaceae</taxon>
        <taxon>Smittium</taxon>
    </lineage>
</organism>
<reference evidence="1 2" key="1">
    <citation type="journal article" date="2018" name="MBio">
        <title>Comparative Genomics Reveals the Core Gene Toolbox for the Fungus-Insect Symbiosis.</title>
        <authorList>
            <person name="Wang Y."/>
            <person name="Stata M."/>
            <person name="Wang W."/>
            <person name="Stajich J.E."/>
            <person name="White M.M."/>
            <person name="Moncalvo J.M."/>
        </authorList>
    </citation>
    <scope>NUCLEOTIDE SEQUENCE [LARGE SCALE GENOMIC DNA]</scope>
    <source>
        <strain evidence="1 2">AUS-126-30</strain>
    </source>
</reference>
<keyword evidence="2" id="KW-1185">Reference proteome</keyword>
<comment type="caution">
    <text evidence="1">The sequence shown here is derived from an EMBL/GenBank/DDBJ whole genome shotgun (WGS) entry which is preliminary data.</text>
</comment>
<dbReference type="Proteomes" id="UP000245591">
    <property type="component" value="Unassembled WGS sequence"/>
</dbReference>
<proteinExistence type="predicted"/>
<evidence type="ECO:0000313" key="1">
    <source>
        <dbReference type="EMBL" id="PVZ98837.1"/>
    </source>
</evidence>
<evidence type="ECO:0000313" key="2">
    <source>
        <dbReference type="Proteomes" id="UP000245591"/>
    </source>
</evidence>